<dbReference type="GO" id="GO:0000049">
    <property type="term" value="F:tRNA binding"/>
    <property type="evidence" value="ECO:0007669"/>
    <property type="project" value="UniProtKB-KW"/>
</dbReference>
<dbReference type="GO" id="GO:0005524">
    <property type="term" value="F:ATP binding"/>
    <property type="evidence" value="ECO:0007669"/>
    <property type="project" value="UniProtKB-KW"/>
</dbReference>
<dbReference type="GO" id="GO:0008168">
    <property type="term" value="F:methyltransferase activity"/>
    <property type="evidence" value="ECO:0007669"/>
    <property type="project" value="UniProtKB-KW"/>
</dbReference>
<comment type="caution">
    <text evidence="14">The sequence shown here is derived from an EMBL/GenBank/DDBJ whole genome shotgun (WGS) entry which is preliminary data.</text>
</comment>
<feature type="domain" description="tRNA-specific 2-thiouridylase MnmA-like central" evidence="13">
    <location>
        <begin position="238"/>
        <end position="299"/>
    </location>
</feature>
<evidence type="ECO:0000256" key="2">
    <source>
        <dbReference type="ARBA" id="ARBA00006191"/>
    </source>
</evidence>
<dbReference type="Pfam" id="PF20258">
    <property type="entry name" value="tRNA_Me_trans_C"/>
    <property type="match status" value="1"/>
</dbReference>
<dbReference type="HOGENOM" id="CLU_035188_1_2_1"/>
<proteinExistence type="inferred from homology"/>
<dbReference type="GO" id="GO:0032259">
    <property type="term" value="P:methylation"/>
    <property type="evidence" value="ECO:0007669"/>
    <property type="project" value="UniProtKB-KW"/>
</dbReference>
<keyword evidence="15" id="KW-1185">Reference proteome</keyword>
<dbReference type="STRING" id="1109443.G4TAZ0"/>
<keyword evidence="8" id="KW-0067">ATP-binding</keyword>
<keyword evidence="9" id="KW-0694">RNA-binding</keyword>
<evidence type="ECO:0000256" key="8">
    <source>
        <dbReference type="ARBA" id="ARBA00022840"/>
    </source>
</evidence>
<comment type="function">
    <text evidence="1">Catalyzes the 2-thiolation of uridine at the wobble position (U34) of mitochondrial tRNA(Lys), tRNA(Glu) and tRNA(Gln). Required for the formation of 5-taurinomethyl-2-thiouridine (tm5s2U) of mitochondrial tRNA(Lys), tRNA(Glu), and tRNA(Gln) at the wobble position. ATP is required to activate the C2 atom of the wobble base.</text>
</comment>
<evidence type="ECO:0000256" key="6">
    <source>
        <dbReference type="ARBA" id="ARBA00022694"/>
    </source>
</evidence>
<evidence type="ECO:0000256" key="9">
    <source>
        <dbReference type="ARBA" id="ARBA00022884"/>
    </source>
</evidence>
<keyword evidence="4" id="KW-0820">tRNA-binding</keyword>
<dbReference type="SUPFAM" id="SSF52402">
    <property type="entry name" value="Adenine nucleotide alpha hydrolases-like"/>
    <property type="match status" value="1"/>
</dbReference>
<keyword evidence="14" id="KW-0489">Methyltransferase</keyword>
<evidence type="ECO:0000259" key="13">
    <source>
        <dbReference type="Pfam" id="PF20259"/>
    </source>
</evidence>
<dbReference type="InterPro" id="IPR014729">
    <property type="entry name" value="Rossmann-like_a/b/a_fold"/>
</dbReference>
<dbReference type="PANTHER" id="PTHR11933:SF5">
    <property type="entry name" value="MITOCHONDRIAL TRNA-SPECIFIC 2-THIOURIDYLASE 1"/>
    <property type="match status" value="1"/>
</dbReference>
<evidence type="ECO:0000256" key="7">
    <source>
        <dbReference type="ARBA" id="ARBA00022741"/>
    </source>
</evidence>
<dbReference type="Gene3D" id="2.30.30.280">
    <property type="entry name" value="Adenine nucleotide alpha hydrolases-like domains"/>
    <property type="match status" value="1"/>
</dbReference>
<dbReference type="Pfam" id="PF20259">
    <property type="entry name" value="tRNA_Me_trans_M"/>
    <property type="match status" value="1"/>
</dbReference>
<keyword evidence="5 14" id="KW-0808">Transferase</keyword>
<gene>
    <name evidence="14" type="ORF">PIIN_02327</name>
</gene>
<dbReference type="InterPro" id="IPR023382">
    <property type="entry name" value="MnmA-like_central_sf"/>
</dbReference>
<dbReference type="GO" id="GO:0016783">
    <property type="term" value="F:sulfurtransferase activity"/>
    <property type="evidence" value="ECO:0007669"/>
    <property type="project" value="InterPro"/>
</dbReference>
<evidence type="ECO:0000256" key="4">
    <source>
        <dbReference type="ARBA" id="ARBA00022555"/>
    </source>
</evidence>
<dbReference type="EC" id="2.8.1.14" evidence="3"/>
<dbReference type="CDD" id="cd01998">
    <property type="entry name" value="MnmA_TRMU-like"/>
    <property type="match status" value="1"/>
</dbReference>
<keyword evidence="10" id="KW-1015">Disulfide bond</keyword>
<dbReference type="EMBL" id="CAFZ01000033">
    <property type="protein sequence ID" value="CCA68463.1"/>
    <property type="molecule type" value="Genomic_DNA"/>
</dbReference>
<evidence type="ECO:0000256" key="10">
    <source>
        <dbReference type="ARBA" id="ARBA00023157"/>
    </source>
</evidence>
<accession>G4TAZ0</accession>
<evidence type="ECO:0000259" key="12">
    <source>
        <dbReference type="Pfam" id="PF20258"/>
    </source>
</evidence>
<dbReference type="NCBIfam" id="NF001138">
    <property type="entry name" value="PRK00143.1"/>
    <property type="match status" value="1"/>
</dbReference>
<reference evidence="14 15" key="1">
    <citation type="journal article" date="2011" name="PLoS Pathog.">
        <title>Endophytic Life Strategies Decoded by Genome and Transcriptome Analyses of the Mutualistic Root Symbiont Piriformospora indica.</title>
        <authorList>
            <person name="Zuccaro A."/>
            <person name="Lahrmann U."/>
            <person name="Guldener U."/>
            <person name="Langen G."/>
            <person name="Pfiffi S."/>
            <person name="Biedenkopf D."/>
            <person name="Wong P."/>
            <person name="Samans B."/>
            <person name="Grimm C."/>
            <person name="Basiewicz M."/>
            <person name="Murat C."/>
            <person name="Martin F."/>
            <person name="Kogel K.H."/>
        </authorList>
    </citation>
    <scope>NUCLEOTIDE SEQUENCE [LARGE SCALE GENOMIC DNA]</scope>
    <source>
        <strain evidence="14 15">DSM 11827</strain>
    </source>
</reference>
<keyword evidence="6" id="KW-0819">tRNA processing</keyword>
<evidence type="ECO:0000256" key="3">
    <source>
        <dbReference type="ARBA" id="ARBA00011953"/>
    </source>
</evidence>
<comment type="similarity">
    <text evidence="2">Belongs to the MnmA/TRMU family.</text>
</comment>
<evidence type="ECO:0000313" key="14">
    <source>
        <dbReference type="EMBL" id="CCA68463.1"/>
    </source>
</evidence>
<evidence type="ECO:0000256" key="1">
    <source>
        <dbReference type="ARBA" id="ARBA00003986"/>
    </source>
</evidence>
<dbReference type="Pfam" id="PF03054">
    <property type="entry name" value="tRNA_Me_trans"/>
    <property type="match status" value="1"/>
</dbReference>
<dbReference type="HAMAP" id="MF_00144">
    <property type="entry name" value="tRNA_thiouridyl_MnmA"/>
    <property type="match status" value="1"/>
</dbReference>
<dbReference type="AlphaFoldDB" id="G4TAZ0"/>
<dbReference type="InParanoid" id="G4TAZ0"/>
<protein>
    <recommendedName>
        <fullName evidence="3">tRNA-5-taurinomethyluridine 2-sulfurtransferase</fullName>
        <ecNumber evidence="3">2.8.1.14</ecNumber>
    </recommendedName>
</protein>
<dbReference type="InterPro" id="IPR004506">
    <property type="entry name" value="MnmA-like"/>
</dbReference>
<dbReference type="Proteomes" id="UP000007148">
    <property type="component" value="Unassembled WGS sequence"/>
</dbReference>
<dbReference type="InterPro" id="IPR046885">
    <property type="entry name" value="MnmA-like_C"/>
</dbReference>
<evidence type="ECO:0000256" key="11">
    <source>
        <dbReference type="ARBA" id="ARBA00049564"/>
    </source>
</evidence>
<dbReference type="OMA" id="PFYVWDL"/>
<evidence type="ECO:0000256" key="5">
    <source>
        <dbReference type="ARBA" id="ARBA00022679"/>
    </source>
</evidence>
<dbReference type="PANTHER" id="PTHR11933">
    <property type="entry name" value="TRNA 5-METHYLAMINOMETHYL-2-THIOURIDYLATE -METHYLTRANSFERASE"/>
    <property type="match status" value="1"/>
</dbReference>
<feature type="domain" description="tRNA-specific 2-thiouridylase MnmA-like C-terminal" evidence="12">
    <location>
        <begin position="309"/>
        <end position="390"/>
    </location>
</feature>
<dbReference type="Gene3D" id="3.40.50.620">
    <property type="entry name" value="HUPs"/>
    <property type="match status" value="1"/>
</dbReference>
<dbReference type="GO" id="GO:0002143">
    <property type="term" value="P:tRNA wobble position uridine thiolation"/>
    <property type="evidence" value="ECO:0007669"/>
    <property type="project" value="TreeGrafter"/>
</dbReference>
<dbReference type="FunFam" id="2.30.30.280:FF:000001">
    <property type="entry name" value="tRNA-specific 2-thiouridylase MnmA"/>
    <property type="match status" value="1"/>
</dbReference>
<dbReference type="InterPro" id="IPR046884">
    <property type="entry name" value="MnmA-like_central"/>
</dbReference>
<comment type="catalytic activity">
    <reaction evidence="11">
        <text>5-taurinomethyluridine(34) in tRNA + S-sulfanyl-L-cysteinyl-[protein] + AH2 + ATP = 5-taurinomethyl-2-thiouridine(34) in tRNA + L-cysteinyl-[protein] + A + AMP + diphosphate + H(+)</text>
        <dbReference type="Rhea" id="RHEA:47040"/>
        <dbReference type="Rhea" id="RHEA-COMP:10131"/>
        <dbReference type="Rhea" id="RHEA-COMP:11726"/>
        <dbReference type="Rhea" id="RHEA-COMP:11732"/>
        <dbReference type="Rhea" id="RHEA-COMP:11733"/>
        <dbReference type="ChEBI" id="CHEBI:13193"/>
        <dbReference type="ChEBI" id="CHEBI:15378"/>
        <dbReference type="ChEBI" id="CHEBI:17499"/>
        <dbReference type="ChEBI" id="CHEBI:29950"/>
        <dbReference type="ChEBI" id="CHEBI:30616"/>
        <dbReference type="ChEBI" id="CHEBI:33019"/>
        <dbReference type="ChEBI" id="CHEBI:61963"/>
        <dbReference type="ChEBI" id="CHEBI:87171"/>
        <dbReference type="ChEBI" id="CHEBI:87172"/>
        <dbReference type="ChEBI" id="CHEBI:456215"/>
        <dbReference type="EC" id="2.8.1.14"/>
    </reaction>
</comment>
<dbReference type="NCBIfam" id="TIGR00420">
    <property type="entry name" value="trmU"/>
    <property type="match status" value="1"/>
</dbReference>
<dbReference type="eggNOG" id="KOG2805">
    <property type="taxonomic scope" value="Eukaryota"/>
</dbReference>
<evidence type="ECO:0000313" key="15">
    <source>
        <dbReference type="Proteomes" id="UP000007148"/>
    </source>
</evidence>
<dbReference type="OrthoDB" id="3685at2759"/>
<keyword evidence="7" id="KW-0547">Nucleotide-binding</keyword>
<dbReference type="FunCoup" id="G4TAZ0">
    <property type="interactions" value="333"/>
</dbReference>
<organism evidence="14 15">
    <name type="scientific">Serendipita indica (strain DSM 11827)</name>
    <name type="common">Root endophyte fungus</name>
    <name type="synonym">Piriformospora indica</name>
    <dbReference type="NCBI Taxonomy" id="1109443"/>
    <lineage>
        <taxon>Eukaryota</taxon>
        <taxon>Fungi</taxon>
        <taxon>Dikarya</taxon>
        <taxon>Basidiomycota</taxon>
        <taxon>Agaricomycotina</taxon>
        <taxon>Agaricomycetes</taxon>
        <taxon>Sebacinales</taxon>
        <taxon>Serendipitaceae</taxon>
        <taxon>Serendipita</taxon>
    </lineage>
</organism>
<dbReference type="GO" id="GO:0005739">
    <property type="term" value="C:mitochondrion"/>
    <property type="evidence" value="ECO:0007669"/>
    <property type="project" value="TreeGrafter"/>
</dbReference>
<dbReference type="FunFam" id="3.40.50.620:FF:000115">
    <property type="entry name" value="tRNA-specific 2-thiouridylase MnmA"/>
    <property type="match status" value="1"/>
</dbReference>
<sequence>MNLGPRFSRLFTSTRSLSNNAAVPGLKNGAKVVVAMSGGVDSSVTATLLARQTYDLSAIFMRNWDTRDESGTERGCEWEKDWEDVQQVCRKLDIPCKMVDLSRQYWTRVFEPALDVWRAGETPNPDVACNREIKFGALKEHLHLGTGFLATGHYARLETEADAHKRRVKLRRGVDPIKDQSYWLSSVPEEQFRNVLFPIGHLSKADVREIAKNANLPTATRKESMGICFVGKKRSFSGFLDDYLPPNPGNIVTLDGKLIGRHQGLWRYTIGQNARISGLPRKTFVVDKRVNTNEIVVVDDPNHPTLHRTTIAIRDMHWIWSDHPPSEIFQPSGLQVEVKFRSVMEPTSAIVYARERDLYDITFTRPQIGVAPGQIAVVYQGSWCLGGGRIV</sequence>
<name>G4TAZ0_SERID</name>
<dbReference type="Gene3D" id="2.40.30.10">
    <property type="entry name" value="Translation factors"/>
    <property type="match status" value="1"/>
</dbReference>